<organism evidence="1 2">
    <name type="scientific">Streptomyces globisporus</name>
    <dbReference type="NCBI Taxonomy" id="1908"/>
    <lineage>
        <taxon>Bacteria</taxon>
        <taxon>Bacillati</taxon>
        <taxon>Actinomycetota</taxon>
        <taxon>Actinomycetes</taxon>
        <taxon>Kitasatosporales</taxon>
        <taxon>Streptomycetaceae</taxon>
        <taxon>Streptomyces</taxon>
    </lineage>
</organism>
<dbReference type="EMBL" id="CAKXYP010000008">
    <property type="protein sequence ID" value="CAH9416305.1"/>
    <property type="molecule type" value="Genomic_DNA"/>
</dbReference>
<accession>A0ABM9GYE6</accession>
<keyword evidence="2" id="KW-1185">Reference proteome</keyword>
<name>A0ABM9GYE6_STRGL</name>
<dbReference type="Proteomes" id="UP001154015">
    <property type="component" value="Unassembled WGS sequence"/>
</dbReference>
<gene>
    <name evidence="1" type="ORF">SGL43_03330</name>
</gene>
<sequence>MFTVARCSTTSGGAVSRWASSTASRSYRFAEAAGASTAARRFTNRR</sequence>
<protein>
    <submittedName>
        <fullName evidence="1">Uncharacterized protein</fullName>
    </submittedName>
</protein>
<proteinExistence type="predicted"/>
<reference evidence="1" key="1">
    <citation type="submission" date="2022-03" db="EMBL/GenBank/DDBJ databases">
        <authorList>
            <person name="Leyn A S."/>
        </authorList>
    </citation>
    <scope>NUCLEOTIDE SEQUENCE</scope>
    <source>
        <strain evidence="1">Streptomyces globisporus 4-3</strain>
    </source>
</reference>
<evidence type="ECO:0000313" key="1">
    <source>
        <dbReference type="EMBL" id="CAH9416305.1"/>
    </source>
</evidence>
<comment type="caution">
    <text evidence="1">The sequence shown here is derived from an EMBL/GenBank/DDBJ whole genome shotgun (WGS) entry which is preliminary data.</text>
</comment>
<evidence type="ECO:0000313" key="2">
    <source>
        <dbReference type="Proteomes" id="UP001154015"/>
    </source>
</evidence>